<dbReference type="Proteomes" id="UP001160148">
    <property type="component" value="Unassembled WGS sequence"/>
</dbReference>
<reference evidence="2 3" key="1">
    <citation type="submission" date="2023-01" db="EMBL/GenBank/DDBJ databases">
        <authorList>
            <person name="Whitehead M."/>
        </authorList>
    </citation>
    <scope>NUCLEOTIDE SEQUENCE [LARGE SCALE GENOMIC DNA]</scope>
</reference>
<feature type="region of interest" description="Disordered" evidence="1">
    <location>
        <begin position="265"/>
        <end position="304"/>
    </location>
</feature>
<dbReference type="EMBL" id="CARXXK010000001">
    <property type="protein sequence ID" value="CAI6344970.1"/>
    <property type="molecule type" value="Genomic_DNA"/>
</dbReference>
<comment type="caution">
    <text evidence="2">The sequence shown here is derived from an EMBL/GenBank/DDBJ whole genome shotgun (WGS) entry which is preliminary data.</text>
</comment>
<protein>
    <submittedName>
        <fullName evidence="2">Uncharacterized protein</fullName>
    </submittedName>
</protein>
<evidence type="ECO:0000313" key="2">
    <source>
        <dbReference type="EMBL" id="CAI6344970.1"/>
    </source>
</evidence>
<gene>
    <name evidence="2" type="ORF">MEUPH1_LOCUS2038</name>
</gene>
<accession>A0AAV0VN15</accession>
<name>A0AAV0VN15_9HEMI</name>
<proteinExistence type="predicted"/>
<feature type="compositionally biased region" description="Basic and acidic residues" evidence="1">
    <location>
        <begin position="286"/>
        <end position="301"/>
    </location>
</feature>
<evidence type="ECO:0000256" key="1">
    <source>
        <dbReference type="SAM" id="MobiDB-lite"/>
    </source>
</evidence>
<keyword evidence="3" id="KW-1185">Reference proteome</keyword>
<evidence type="ECO:0000313" key="3">
    <source>
        <dbReference type="Proteomes" id="UP001160148"/>
    </source>
</evidence>
<sequence length="323" mass="35451">MTSRDIYGNTFEVEINDESTGNAVSSELCDEFVGQESALEGSTDSLVETTDFGHGLQSAGDAADFGRVYRSEFETQELQVTIADSPRRLADSGQRSVGIVLEKCAGSQFRMYISILNRAITTPLDAPQVRTDTPSAAPPQLVVSPMPLVRGLEGQLLSTRRPCSFRLSTEVSLDVANALHTDLWARIEDALVAKRVPPCILVRALRSYFDGSLPNSSEPDGRAVTSGPVLGPTLREVVCDDLLQTGIPLDVREISSTTSIDFADERGLPESVDSEQTALGQQPLPEVRRRDESPEPVVQERPRRKSIWKRTKRLIRRMFCCGA</sequence>
<organism evidence="2 3">
    <name type="scientific">Macrosiphum euphorbiae</name>
    <name type="common">potato aphid</name>
    <dbReference type="NCBI Taxonomy" id="13131"/>
    <lineage>
        <taxon>Eukaryota</taxon>
        <taxon>Metazoa</taxon>
        <taxon>Ecdysozoa</taxon>
        <taxon>Arthropoda</taxon>
        <taxon>Hexapoda</taxon>
        <taxon>Insecta</taxon>
        <taxon>Pterygota</taxon>
        <taxon>Neoptera</taxon>
        <taxon>Paraneoptera</taxon>
        <taxon>Hemiptera</taxon>
        <taxon>Sternorrhyncha</taxon>
        <taxon>Aphidomorpha</taxon>
        <taxon>Aphidoidea</taxon>
        <taxon>Aphididae</taxon>
        <taxon>Macrosiphini</taxon>
        <taxon>Macrosiphum</taxon>
    </lineage>
</organism>
<dbReference type="AlphaFoldDB" id="A0AAV0VN15"/>